<keyword evidence="3" id="KW-0472">Membrane</keyword>
<dbReference type="Gene3D" id="3.40.50.410">
    <property type="entry name" value="von Willebrand factor, type A domain"/>
    <property type="match status" value="1"/>
</dbReference>
<organism evidence="5 6">
    <name type="scientific">Motilimonas pumila</name>
    <dbReference type="NCBI Taxonomy" id="2303987"/>
    <lineage>
        <taxon>Bacteria</taxon>
        <taxon>Pseudomonadati</taxon>
        <taxon>Pseudomonadota</taxon>
        <taxon>Gammaproteobacteria</taxon>
        <taxon>Alteromonadales</taxon>
        <taxon>Alteromonadales genera incertae sedis</taxon>
        <taxon>Motilimonas</taxon>
    </lineage>
</organism>
<dbReference type="OrthoDB" id="9807628at2"/>
<keyword evidence="6" id="KW-1185">Reference proteome</keyword>
<protein>
    <submittedName>
        <fullName evidence="5">VWA domain-containing protein</fullName>
    </submittedName>
</protein>
<dbReference type="RefSeq" id="WP_119909561.1">
    <property type="nucleotide sequence ID" value="NZ_QZCH01000003.1"/>
</dbReference>
<dbReference type="PANTHER" id="PTHR22550">
    <property type="entry name" value="SPORE GERMINATION PROTEIN"/>
    <property type="match status" value="1"/>
</dbReference>
<feature type="transmembrane region" description="Helical" evidence="3">
    <location>
        <begin position="12"/>
        <end position="30"/>
    </location>
</feature>
<name>A0A418YHV0_9GAMM</name>
<dbReference type="InterPro" id="IPR011990">
    <property type="entry name" value="TPR-like_helical_dom_sf"/>
</dbReference>
<feature type="repeat" description="TPR" evidence="1">
    <location>
        <begin position="370"/>
        <end position="403"/>
    </location>
</feature>
<keyword evidence="1" id="KW-0802">TPR repeat</keyword>
<sequence length="527" mass="58135">MWSDLVWQQPAWFLLTLPIAGVMLMLWLSYQKQLSLAGQGIIAPHLARVFSVQGRRTNQGLPIVLTLLGTACIVTALAGPSVPVGNKQSSDVPLVVAFDLSDSMTQTGSGLSALEQGQSLLNQLLQQGVNRPVSLMAYAGSAHAVLPPTKQLALVQLYLSYLSPEVMPQQGSNLSTIMANIAELKNLKEDGFDLLVFTDGGAVDSEKFNAFLSQYKAQGAIVWLGHTVPTAPLSELNLQEVSGVDISASLSRKVAALNQRHRGSGEQMINLGYWLLIPFALILLYFFRPGFNLHWAYSLLLAASLMPPPAQAAWLDWWLTPDQQGAYFYRQGEFEQAAQHFADPQWRGAALVAAKKYPEAIQVYQQSQDVTGLYNLATAYAKARNYQRALDLYQLVQQIEPDTDVGQKAQKNSVIITRLIDEIQRMSESQQEENPDPKSIDPDEMTDTSLGADKQRVGKIEVKVEQLSVDEILANEGKKEQWLRDISRDPKQFLAAKFQADYQQQLAANTTGDTEQTQDAAQGAVDE</sequence>
<dbReference type="SMART" id="SM00028">
    <property type="entry name" value="TPR"/>
    <property type="match status" value="1"/>
</dbReference>
<dbReference type="AlphaFoldDB" id="A0A418YHV0"/>
<dbReference type="SUPFAM" id="SSF48452">
    <property type="entry name" value="TPR-like"/>
    <property type="match status" value="1"/>
</dbReference>
<dbReference type="Pfam" id="PF13519">
    <property type="entry name" value="VWA_2"/>
    <property type="match status" value="1"/>
</dbReference>
<keyword evidence="3" id="KW-0812">Transmembrane</keyword>
<evidence type="ECO:0000256" key="2">
    <source>
        <dbReference type="SAM" id="MobiDB-lite"/>
    </source>
</evidence>
<reference evidence="5 6" key="2">
    <citation type="submission" date="2019-01" db="EMBL/GenBank/DDBJ databases">
        <title>Motilimonas pumilus sp. nov., isolated from the gut of sea cucumber (Apostichopus japonicus).</title>
        <authorList>
            <person name="Wang F.-Q."/>
            <person name="Ren L.-H."/>
            <person name="Lin Y.-W."/>
            <person name="Sun G.-H."/>
            <person name="Du Z.-J."/>
            <person name="Zhao J.-X."/>
            <person name="Liu X.-J."/>
            <person name="Liu L.-J."/>
        </authorList>
    </citation>
    <scope>NUCLEOTIDE SEQUENCE [LARGE SCALE GENOMIC DNA]</scope>
    <source>
        <strain evidence="5 6">PLHSC7-2</strain>
    </source>
</reference>
<dbReference type="PANTHER" id="PTHR22550:SF14">
    <property type="entry name" value="VWFA DOMAIN-CONTAINING PROTEIN"/>
    <property type="match status" value="1"/>
</dbReference>
<feature type="compositionally biased region" description="Polar residues" evidence="2">
    <location>
        <begin position="507"/>
        <end position="520"/>
    </location>
</feature>
<comment type="caution">
    <text evidence="5">The sequence shown here is derived from an EMBL/GenBank/DDBJ whole genome shotgun (WGS) entry which is preliminary data.</text>
</comment>
<evidence type="ECO:0000256" key="1">
    <source>
        <dbReference type="PROSITE-ProRule" id="PRU00339"/>
    </source>
</evidence>
<dbReference type="InterPro" id="IPR002035">
    <property type="entry name" value="VWF_A"/>
</dbReference>
<dbReference type="PROSITE" id="PS50005">
    <property type="entry name" value="TPR"/>
    <property type="match status" value="1"/>
</dbReference>
<dbReference type="InterPro" id="IPR019734">
    <property type="entry name" value="TPR_rpt"/>
</dbReference>
<feature type="region of interest" description="Disordered" evidence="2">
    <location>
        <begin position="426"/>
        <end position="454"/>
    </location>
</feature>
<evidence type="ECO:0000313" key="5">
    <source>
        <dbReference type="EMBL" id="RJG49915.1"/>
    </source>
</evidence>
<dbReference type="Gene3D" id="1.25.40.10">
    <property type="entry name" value="Tetratricopeptide repeat domain"/>
    <property type="match status" value="1"/>
</dbReference>
<proteinExistence type="predicted"/>
<dbReference type="InterPro" id="IPR036465">
    <property type="entry name" value="vWFA_dom_sf"/>
</dbReference>
<accession>A0A418YHV0</accession>
<dbReference type="Proteomes" id="UP000283255">
    <property type="component" value="Unassembled WGS sequence"/>
</dbReference>
<feature type="domain" description="VWFA" evidence="4">
    <location>
        <begin position="95"/>
        <end position="200"/>
    </location>
</feature>
<dbReference type="EMBL" id="QZCH01000003">
    <property type="protein sequence ID" value="RJG49915.1"/>
    <property type="molecule type" value="Genomic_DNA"/>
</dbReference>
<evidence type="ECO:0000256" key="3">
    <source>
        <dbReference type="SAM" id="Phobius"/>
    </source>
</evidence>
<evidence type="ECO:0000259" key="4">
    <source>
        <dbReference type="Pfam" id="PF13519"/>
    </source>
</evidence>
<dbReference type="SUPFAM" id="SSF53300">
    <property type="entry name" value="vWA-like"/>
    <property type="match status" value="1"/>
</dbReference>
<feature type="region of interest" description="Disordered" evidence="2">
    <location>
        <begin position="507"/>
        <end position="527"/>
    </location>
</feature>
<gene>
    <name evidence="5" type="ORF">D1Z90_04535</name>
</gene>
<evidence type="ECO:0000313" key="6">
    <source>
        <dbReference type="Proteomes" id="UP000283255"/>
    </source>
</evidence>
<feature type="transmembrane region" description="Helical" evidence="3">
    <location>
        <begin position="268"/>
        <end position="287"/>
    </location>
</feature>
<dbReference type="InterPro" id="IPR050768">
    <property type="entry name" value="UPF0353/GerABKA_families"/>
</dbReference>
<keyword evidence="3" id="KW-1133">Transmembrane helix</keyword>
<reference evidence="5 6" key="1">
    <citation type="submission" date="2018-09" db="EMBL/GenBank/DDBJ databases">
        <authorList>
            <person name="Wang F."/>
        </authorList>
    </citation>
    <scope>NUCLEOTIDE SEQUENCE [LARGE SCALE GENOMIC DNA]</scope>
    <source>
        <strain evidence="5 6">PLHSC7-2</strain>
    </source>
</reference>